<evidence type="ECO:0000313" key="2">
    <source>
        <dbReference type="EMBL" id="KAG7447129.1"/>
    </source>
</evidence>
<dbReference type="EMBL" id="MU250532">
    <property type="protein sequence ID" value="KAG7447129.1"/>
    <property type="molecule type" value="Genomic_DNA"/>
</dbReference>
<proteinExistence type="predicted"/>
<evidence type="ECO:0000313" key="3">
    <source>
        <dbReference type="Proteomes" id="UP000812287"/>
    </source>
</evidence>
<dbReference type="RefSeq" id="XP_043040629.1">
    <property type="nucleotide sequence ID" value="XM_043177068.1"/>
</dbReference>
<keyword evidence="3" id="KW-1185">Reference proteome</keyword>
<gene>
    <name evidence="2" type="ORF">BT62DRAFT_1004705</name>
</gene>
<organism evidence="2 3">
    <name type="scientific">Guyanagaster necrorhizus</name>
    <dbReference type="NCBI Taxonomy" id="856835"/>
    <lineage>
        <taxon>Eukaryota</taxon>
        <taxon>Fungi</taxon>
        <taxon>Dikarya</taxon>
        <taxon>Basidiomycota</taxon>
        <taxon>Agaricomycotina</taxon>
        <taxon>Agaricomycetes</taxon>
        <taxon>Agaricomycetidae</taxon>
        <taxon>Agaricales</taxon>
        <taxon>Marasmiineae</taxon>
        <taxon>Physalacriaceae</taxon>
        <taxon>Guyanagaster</taxon>
    </lineage>
</organism>
<name>A0A9P7VUE2_9AGAR</name>
<dbReference type="OrthoDB" id="3271139at2759"/>
<dbReference type="GeneID" id="66099355"/>
<protein>
    <submittedName>
        <fullName evidence="2">Uncharacterized protein</fullName>
    </submittedName>
</protein>
<dbReference type="Proteomes" id="UP000812287">
    <property type="component" value="Unassembled WGS sequence"/>
</dbReference>
<comment type="caution">
    <text evidence="2">The sequence shown here is derived from an EMBL/GenBank/DDBJ whole genome shotgun (WGS) entry which is preliminary data.</text>
</comment>
<reference evidence="2" key="1">
    <citation type="submission" date="2020-11" db="EMBL/GenBank/DDBJ databases">
        <title>Adaptations for nitrogen fixation in a non-lichenized fungal sporocarp promotes dispersal by wood-feeding termites.</title>
        <authorList>
            <consortium name="DOE Joint Genome Institute"/>
            <person name="Koch R.A."/>
            <person name="Yoon G."/>
            <person name="Arayal U."/>
            <person name="Lail K."/>
            <person name="Amirebrahimi M."/>
            <person name="Labutti K."/>
            <person name="Lipzen A."/>
            <person name="Riley R."/>
            <person name="Barry K."/>
            <person name="Henrissat B."/>
            <person name="Grigoriev I.V."/>
            <person name="Herr J.R."/>
            <person name="Aime M.C."/>
        </authorList>
    </citation>
    <scope>NUCLEOTIDE SEQUENCE</scope>
    <source>
        <strain evidence="2">MCA 3950</strain>
    </source>
</reference>
<accession>A0A9P7VUE2</accession>
<evidence type="ECO:0000256" key="1">
    <source>
        <dbReference type="SAM" id="MobiDB-lite"/>
    </source>
</evidence>
<dbReference type="AlphaFoldDB" id="A0A9P7VUE2"/>
<sequence>MPSYRPSQILLSTKVLPCCQADRPRQPSHFPVISKLPCSTPEGAPNGRPAKAGVGLGSLNGDKKHCWIAYKEVGTLLDSLTHPGIVLRALVSAASGTTLSLVAFDVAFILKDLARTRMEGLNTAKVTDMEYAKIFLSDPGGTAVFMPVEIQAQSYLFPLPIVSCDTDEADEYPIFGEPETEGIEDGSSALEDQIRITSPTTSSTT</sequence>
<feature type="region of interest" description="Disordered" evidence="1">
    <location>
        <begin position="174"/>
        <end position="205"/>
    </location>
</feature>